<proteinExistence type="predicted"/>
<reference evidence="4" key="1">
    <citation type="submission" date="2017-02" db="UniProtKB">
        <authorList>
            <consortium name="WormBaseParasite"/>
        </authorList>
    </citation>
    <scope>IDENTIFICATION</scope>
</reference>
<dbReference type="AlphaFoldDB" id="A0A0N4ZN65"/>
<dbReference type="Pfam" id="PF07962">
    <property type="entry name" value="Swi3"/>
    <property type="match status" value="1"/>
</dbReference>
<evidence type="ECO:0000313" key="4">
    <source>
        <dbReference type="WBParaSite" id="PTRK_0000998000.1"/>
    </source>
</evidence>
<evidence type="ECO:0000313" key="3">
    <source>
        <dbReference type="Proteomes" id="UP000038045"/>
    </source>
</evidence>
<feature type="region of interest" description="Disordered" evidence="1">
    <location>
        <begin position="1"/>
        <end position="32"/>
    </location>
</feature>
<accession>A0A0N4ZN65</accession>
<dbReference type="GO" id="GO:0005634">
    <property type="term" value="C:nucleus"/>
    <property type="evidence" value="ECO:0007669"/>
    <property type="project" value="InterPro"/>
</dbReference>
<dbReference type="Proteomes" id="UP000038045">
    <property type="component" value="Unplaced"/>
</dbReference>
<evidence type="ECO:0000259" key="2">
    <source>
        <dbReference type="Pfam" id="PF07962"/>
    </source>
</evidence>
<evidence type="ECO:0000256" key="1">
    <source>
        <dbReference type="SAM" id="MobiDB-lite"/>
    </source>
</evidence>
<dbReference type="WBParaSite" id="PTRK_0000998000.1">
    <property type="protein sequence ID" value="PTRK_0000998000.1"/>
    <property type="gene ID" value="PTRK_0000998000"/>
</dbReference>
<protein>
    <submittedName>
        <fullName evidence="4">Swi3 domain-containing protein</fullName>
    </submittedName>
</protein>
<keyword evidence="3" id="KW-1185">Reference proteome</keyword>
<feature type="domain" description="Chromosome segregation in meiosis protein 3" evidence="2">
    <location>
        <begin position="59"/>
        <end position="143"/>
    </location>
</feature>
<sequence>MDDNNQFLDEISENEQPINPDLEAIESNNEDDEKRLAKAKKIAKSLKENGRKKRRIFNELDLVSDYGYPRLFAMVKDIKLPNKNEEPLSTKEFRNKIMNIQDKMIMWATEIQPNMLLSDFFDKCQVLNKKRIVSDCIRGLIMKYYPDRNFESKILNDDIFNAIIGIEMKDEYTEKDDFDQKLKSSDIFFENYIEGGEFDF</sequence>
<dbReference type="InterPro" id="IPR012923">
    <property type="entry name" value="Csm3"/>
</dbReference>
<dbReference type="GO" id="GO:0006974">
    <property type="term" value="P:DNA damage response"/>
    <property type="evidence" value="ECO:0007669"/>
    <property type="project" value="InterPro"/>
</dbReference>
<organism evidence="3 4">
    <name type="scientific">Parastrongyloides trichosuri</name>
    <name type="common">Possum-specific nematode worm</name>
    <dbReference type="NCBI Taxonomy" id="131310"/>
    <lineage>
        <taxon>Eukaryota</taxon>
        <taxon>Metazoa</taxon>
        <taxon>Ecdysozoa</taxon>
        <taxon>Nematoda</taxon>
        <taxon>Chromadorea</taxon>
        <taxon>Rhabditida</taxon>
        <taxon>Tylenchina</taxon>
        <taxon>Panagrolaimomorpha</taxon>
        <taxon>Strongyloidoidea</taxon>
        <taxon>Strongyloididae</taxon>
        <taxon>Parastrongyloides</taxon>
    </lineage>
</organism>
<dbReference type="GO" id="GO:0031297">
    <property type="term" value="P:replication fork processing"/>
    <property type="evidence" value="ECO:0007669"/>
    <property type="project" value="InterPro"/>
</dbReference>
<name>A0A0N4ZN65_PARTI</name>